<evidence type="ECO:0000313" key="2">
    <source>
        <dbReference type="EMBL" id="APZ42477.1"/>
    </source>
</evidence>
<dbReference type="GO" id="GO:0045338">
    <property type="term" value="P:farnesyl diphosphate metabolic process"/>
    <property type="evidence" value="ECO:0007669"/>
    <property type="project" value="InterPro"/>
</dbReference>
<keyword evidence="3" id="KW-1185">Reference proteome</keyword>
<keyword evidence="1" id="KW-0808">Transferase</keyword>
<dbReference type="GO" id="GO:0051996">
    <property type="term" value="F:squalene synthase [NAD(P)H] activity"/>
    <property type="evidence" value="ECO:0007669"/>
    <property type="project" value="InterPro"/>
</dbReference>
<dbReference type="PANTHER" id="PTHR11626:SF2">
    <property type="entry name" value="SQUALENE SYNTHASE"/>
    <property type="match status" value="1"/>
</dbReference>
<dbReference type="InterPro" id="IPR019845">
    <property type="entry name" value="Squalene/phytoene_synthase_CS"/>
</dbReference>
<dbReference type="InterPro" id="IPR008949">
    <property type="entry name" value="Isoprenoid_synthase_dom_sf"/>
</dbReference>
<dbReference type="CDD" id="cd00683">
    <property type="entry name" value="Trans_IPPS_HH"/>
    <property type="match status" value="1"/>
</dbReference>
<dbReference type="Proteomes" id="UP000243807">
    <property type="component" value="Chromosome"/>
</dbReference>
<dbReference type="AlphaFoldDB" id="A0A1P8UF55"/>
<dbReference type="STRING" id="1765967.BW247_04725"/>
<dbReference type="RefSeq" id="WP_076836106.1">
    <property type="nucleotide sequence ID" value="NZ_CP019434.1"/>
</dbReference>
<dbReference type="SFLD" id="SFLDS00005">
    <property type="entry name" value="Isoprenoid_Synthase_Type_I"/>
    <property type="match status" value="1"/>
</dbReference>
<dbReference type="SFLD" id="SFLDG01018">
    <property type="entry name" value="Squalene/Phytoene_Synthase_Lik"/>
    <property type="match status" value="1"/>
</dbReference>
<proteinExistence type="predicted"/>
<dbReference type="Pfam" id="PF00494">
    <property type="entry name" value="SQS_PSY"/>
    <property type="match status" value="1"/>
</dbReference>
<dbReference type="OrthoDB" id="9807580at2"/>
<dbReference type="PROSITE" id="PS01044">
    <property type="entry name" value="SQUALEN_PHYTOEN_SYN_1"/>
    <property type="match status" value="1"/>
</dbReference>
<evidence type="ECO:0000256" key="1">
    <source>
        <dbReference type="ARBA" id="ARBA00022679"/>
    </source>
</evidence>
<dbReference type="InterPro" id="IPR002060">
    <property type="entry name" value="Squ/phyt_synthse"/>
</dbReference>
<sequence length="354" mass="39062">MMSAATVTALSAEQQNTLLVGVSRTFALTIPQLPDSLRGVVANAYLLCRLVDTIEDEPALSLDQKRDYCSRFAAAVGDREDPVALAAQITPLLSDSTLPAERELMRQMPRVLAITRGYRPAQQLAIERCVRIMAEGMAQFQATAGLAGLSDQPALDRYCYYVAGVVGEMLTELFCDHSPEIARQRETLMRLAVSFGQGLQMTNILKDIWEDRSRGVCWLPRTTFAPTGVDLGDLENARKDAIGAGLEELIGVAHRHLRDALDYTLAIPRQEAGIRNFCLWAIGMAVLTLRRINEHRDFRAGDEVKISRRSVRLTVAALRLTATRDSALKLLFGLAARGLPPPRPQIRDSFSTLS</sequence>
<dbReference type="KEGG" id="afy:BW247_04725"/>
<dbReference type="SUPFAM" id="SSF48576">
    <property type="entry name" value="Terpenoid synthases"/>
    <property type="match status" value="1"/>
</dbReference>
<evidence type="ECO:0000313" key="3">
    <source>
        <dbReference type="Proteomes" id="UP000243807"/>
    </source>
</evidence>
<protein>
    <submittedName>
        <fullName evidence="2">Phytoene synthase</fullName>
    </submittedName>
</protein>
<dbReference type="Gene3D" id="1.10.600.10">
    <property type="entry name" value="Farnesyl Diphosphate Synthase"/>
    <property type="match status" value="1"/>
</dbReference>
<accession>A0A1P8UF55</accession>
<dbReference type="GO" id="GO:0016117">
    <property type="term" value="P:carotenoid biosynthetic process"/>
    <property type="evidence" value="ECO:0007669"/>
    <property type="project" value="UniProtKB-ARBA"/>
</dbReference>
<dbReference type="InterPro" id="IPR044844">
    <property type="entry name" value="Trans_IPPS_euk-type"/>
</dbReference>
<dbReference type="EMBL" id="CP019434">
    <property type="protein sequence ID" value="APZ42477.1"/>
    <property type="molecule type" value="Genomic_DNA"/>
</dbReference>
<reference evidence="2 3" key="1">
    <citation type="submission" date="2017-01" db="EMBL/GenBank/DDBJ databases">
        <title>Draft sequence of Acidihalobacter ferrooxidans strain DSM 14175 (strain V8).</title>
        <authorList>
            <person name="Khaleque H.N."/>
            <person name="Ramsay J.P."/>
            <person name="Murphy R.J.T."/>
            <person name="Kaksonen A.H."/>
            <person name="Boxall N.J."/>
            <person name="Watkin E.L.J."/>
        </authorList>
    </citation>
    <scope>NUCLEOTIDE SEQUENCE [LARGE SCALE GENOMIC DNA]</scope>
    <source>
        <strain evidence="2 3">V8</strain>
    </source>
</reference>
<organism evidence="2 3">
    <name type="scientific">Acidihalobacter ferrooxydans</name>
    <dbReference type="NCBI Taxonomy" id="1765967"/>
    <lineage>
        <taxon>Bacteria</taxon>
        <taxon>Pseudomonadati</taxon>
        <taxon>Pseudomonadota</taxon>
        <taxon>Gammaproteobacteria</taxon>
        <taxon>Chromatiales</taxon>
        <taxon>Ectothiorhodospiraceae</taxon>
        <taxon>Acidihalobacter</taxon>
    </lineage>
</organism>
<dbReference type="InterPro" id="IPR033904">
    <property type="entry name" value="Trans_IPPS_HH"/>
</dbReference>
<dbReference type="PANTHER" id="PTHR11626">
    <property type="entry name" value="FARNESYL-DIPHOSPHATE FARNESYLTRANSFERASE"/>
    <property type="match status" value="1"/>
</dbReference>
<gene>
    <name evidence="2" type="ORF">BW247_04725</name>
</gene>
<name>A0A1P8UF55_9GAMM</name>